<keyword evidence="12" id="KW-1185">Reference proteome</keyword>
<evidence type="ECO:0000256" key="6">
    <source>
        <dbReference type="ARBA" id="ARBA00023054"/>
    </source>
</evidence>
<feature type="coiled-coil region" evidence="9">
    <location>
        <begin position="944"/>
        <end position="971"/>
    </location>
</feature>
<keyword evidence="6 9" id="KW-0175">Coiled coil</keyword>
<evidence type="ECO:0000256" key="7">
    <source>
        <dbReference type="ARBA" id="ARBA00023212"/>
    </source>
</evidence>
<feature type="region of interest" description="Disordered" evidence="10">
    <location>
        <begin position="1"/>
        <end position="21"/>
    </location>
</feature>
<feature type="coiled-coil region" evidence="9">
    <location>
        <begin position="574"/>
        <end position="601"/>
    </location>
</feature>
<evidence type="ECO:0000256" key="8">
    <source>
        <dbReference type="ARBA" id="ARBA00023273"/>
    </source>
</evidence>
<keyword evidence="5" id="KW-0677">Repeat</keyword>
<evidence type="ECO:0000256" key="5">
    <source>
        <dbReference type="ARBA" id="ARBA00022737"/>
    </source>
</evidence>
<dbReference type="EMBL" id="CAXLJM020000068">
    <property type="protein sequence ID" value="CAL8123107.1"/>
    <property type="molecule type" value="Genomic_DNA"/>
</dbReference>
<feature type="compositionally biased region" description="Acidic residues" evidence="10">
    <location>
        <begin position="12"/>
        <end position="21"/>
    </location>
</feature>
<comment type="caution">
    <text evidence="11">The sequence shown here is derived from an EMBL/GenBank/DDBJ whole genome shotgun (WGS) entry which is preliminary data.</text>
</comment>
<feature type="region of interest" description="Disordered" evidence="10">
    <location>
        <begin position="116"/>
        <end position="170"/>
    </location>
</feature>
<proteinExistence type="predicted"/>
<evidence type="ECO:0000256" key="9">
    <source>
        <dbReference type="SAM" id="Coils"/>
    </source>
</evidence>
<keyword evidence="4" id="KW-0853">WD repeat</keyword>
<evidence type="ECO:0000256" key="2">
    <source>
        <dbReference type="ARBA" id="ARBA00004245"/>
    </source>
</evidence>
<reference evidence="11 12" key="1">
    <citation type="submission" date="2024-08" db="EMBL/GenBank/DDBJ databases">
        <authorList>
            <person name="Cucini C."/>
            <person name="Frati F."/>
        </authorList>
    </citation>
    <scope>NUCLEOTIDE SEQUENCE [LARGE SCALE GENOMIC DNA]</scope>
</reference>
<accession>A0ABP1R925</accession>
<evidence type="ECO:0000256" key="3">
    <source>
        <dbReference type="ARBA" id="ARBA00022490"/>
    </source>
</evidence>
<keyword evidence="3" id="KW-0963">Cytoplasm</keyword>
<evidence type="ECO:0000256" key="1">
    <source>
        <dbReference type="ARBA" id="ARBA00004138"/>
    </source>
</evidence>
<keyword evidence="8" id="KW-0966">Cell projection</keyword>
<dbReference type="Pfam" id="PF25828">
    <property type="entry name" value="CC_Cfap43"/>
    <property type="match status" value="1"/>
</dbReference>
<dbReference type="PANTHER" id="PTHR14885">
    <property type="entry name" value="CILIA- AND FLAGELLA-ASSOCIATED PROTEIN 43-RELATED"/>
    <property type="match status" value="1"/>
</dbReference>
<comment type="subcellular location">
    <subcellularLocation>
        <location evidence="1">Cell projection</location>
        <location evidence="1">Cilium</location>
    </subcellularLocation>
    <subcellularLocation>
        <location evidence="2">Cytoplasm</location>
        <location evidence="2">Cytoskeleton</location>
    </subcellularLocation>
</comment>
<dbReference type="PANTHER" id="PTHR14885:SF1">
    <property type="entry name" value="CILIA- AND FLAGELLA-ASSOCIATED PROTEIN 43"/>
    <property type="match status" value="1"/>
</dbReference>
<evidence type="ECO:0000313" key="12">
    <source>
        <dbReference type="Proteomes" id="UP001642540"/>
    </source>
</evidence>
<dbReference type="Proteomes" id="UP001642540">
    <property type="component" value="Unassembled WGS sequence"/>
</dbReference>
<feature type="compositionally biased region" description="Basic and acidic residues" evidence="10">
    <location>
        <begin position="136"/>
        <end position="158"/>
    </location>
</feature>
<organism evidence="11 12">
    <name type="scientific">Orchesella dallaii</name>
    <dbReference type="NCBI Taxonomy" id="48710"/>
    <lineage>
        <taxon>Eukaryota</taxon>
        <taxon>Metazoa</taxon>
        <taxon>Ecdysozoa</taxon>
        <taxon>Arthropoda</taxon>
        <taxon>Hexapoda</taxon>
        <taxon>Collembola</taxon>
        <taxon>Entomobryomorpha</taxon>
        <taxon>Entomobryoidea</taxon>
        <taxon>Orchesellidae</taxon>
        <taxon>Orchesellinae</taxon>
        <taxon>Orchesella</taxon>
    </lineage>
</organism>
<name>A0ABP1R925_9HEXA</name>
<gene>
    <name evidence="11" type="ORF">ODALV1_LOCUS20095</name>
</gene>
<evidence type="ECO:0000313" key="11">
    <source>
        <dbReference type="EMBL" id="CAL8123107.1"/>
    </source>
</evidence>
<protein>
    <submittedName>
        <fullName evidence="11">Uncharacterized protein</fullName>
    </submittedName>
</protein>
<evidence type="ECO:0000256" key="10">
    <source>
        <dbReference type="SAM" id="MobiDB-lite"/>
    </source>
</evidence>
<keyword evidence="7" id="KW-0206">Cytoskeleton</keyword>
<evidence type="ECO:0000256" key="4">
    <source>
        <dbReference type="ARBA" id="ARBA00022574"/>
    </source>
</evidence>
<sequence>MNIDPSVRFDEYEASDSEQSDEEFFAKVFEELGIQLPDEQGSRGTIVRPAASIVQEKEVTKSLTAAGGTLSKTHKKHHKGEDVKTAAADFKRLLQQKDSSGEAYGDKLKKWLLQEETDEEVERPVADDSYDFPAEETSRAQSRREFMTNIKPSKDYVHPKGMFGPKGKNAGVLATAGKEVETLMEPHVPSIDRGKSKSDATTSDEIKAMAAKDFPPLESKPKMRMVVKQRKKMKFKRTYDVIFDEVEDQSGPEDEAVLGQEREKFEKMDEEYKERFQTVNNIFYGSSVSELTDMYQYMPAPYRYTQFELASRHELWRHQHIIMSEIYYMKKFFNRQFEFLRNSKAYNLRKMSDRNERIREIYYYLKVDLDILDEKWKLQEDPSQIFTVTKEEVPVERYLTVEQRRLEELRRLEDLARRRTRMAEFRKKALHVMMDNRLEVKREEILINDIPKPPFMLEKDPLEFTLEEYLASLQYAEAVEALDKARIELIKELEDELGRLYRANAMDINTIDLRVVELSLMKFQFHQNLIMEETRILRAVRQLRMMEELDKEEKRVGRLVQDLKTSMKGSQNMASHMENKKIECEERIAKYTEQEKDLERSFRKDLGDVGQYFEFFYKTYKKKPKLSMKGLSKSEVYENMVRALRSENIRAFARENGEIGRLVVMAVYDMEDPMLMPKDCPRSYWDKFNKIRRDRLICEYETKSLMHEIDRLSEAITDCNRKEAAGTAAIAAVLGVVSHKNDLKTYFVANVEFQMVLGKGQCEIDCWNFREHTNANIILIDNVERLNQNIYVASDKLVREMTKTAVVHRDIKEIEWRFMVVEMATQDLKKVKHDVMSFKPTKKLLEVLRRGINLDTMHTDRIALVDYLRTTYIKYQKIFLRSKRGLLRFYQRLTHNKHELNEGYRGNIFEQTEALVASQVTKIPPELVHHHQDVEKRAAELKLRSNLNRKMMKLCSEVERLEGELETQYQRTYPVL</sequence>